<proteinExistence type="predicted"/>
<gene>
    <name evidence="6" type="ORF">O4G74_12320</name>
</gene>
<evidence type="ECO:0000259" key="4">
    <source>
        <dbReference type="Pfam" id="PF03486"/>
    </source>
</evidence>
<dbReference type="InterPro" id="IPR004792">
    <property type="entry name" value="BaiN-like"/>
</dbReference>
<dbReference type="NCBIfam" id="TIGR00275">
    <property type="entry name" value="aminoacetone oxidase family FAD-binding enzyme"/>
    <property type="match status" value="1"/>
</dbReference>
<sequence length="398" mass="42148">MKHIAIIGAGPAGLMAAEAAIEAGAQVSIYDAMPSVARKFLMAGKSGLNISHSEEAALFRSRYRAPDARLADMIEAFGPSDVERWMTGLGIESFKGSSGRVFPVMMKASPLLRAWLVRLQRDGARLHVRHCWQGWDETGALVFATPEKEVRLEADAVILTLGGASWSRLGSDGAWADLLAAKGVELEPFQPSNCGFEVSWSERLLNGFEGAPLKGVRLSVGDQSAQGDVIITNRGIESGAIYPLSPNLIGQISARGGATLEVDLLPDVDMDILTRRLAAANPKDSSSNRLRKSARLDRTKIALVNEIARGVLPAEAGDLARSLKSLPVRVDGPVPMDEAISTAGGVSWSALDDHLMLKALPGVYCAGEMVAWDAPTGGYLLTACLAMGRAAGRAAAGH</sequence>
<dbReference type="InterPro" id="IPR057661">
    <property type="entry name" value="RsdA/BaiN/AoA(So)_Rossmann"/>
</dbReference>
<dbReference type="PANTHER" id="PTHR42887:SF1">
    <property type="entry name" value="BLR3961 PROTEIN"/>
    <property type="match status" value="1"/>
</dbReference>
<dbReference type="InterPro" id="IPR055178">
    <property type="entry name" value="RsdA/BaiN/AoA(So)-like_dom"/>
</dbReference>
<dbReference type="SUPFAM" id="SSF160996">
    <property type="entry name" value="HI0933 insert domain-like"/>
    <property type="match status" value="1"/>
</dbReference>
<keyword evidence="7" id="KW-1185">Reference proteome</keyword>
<evidence type="ECO:0000256" key="1">
    <source>
        <dbReference type="ARBA" id="ARBA00001974"/>
    </source>
</evidence>
<dbReference type="PRINTS" id="PR00368">
    <property type="entry name" value="FADPNR"/>
</dbReference>
<dbReference type="Gene3D" id="3.50.50.60">
    <property type="entry name" value="FAD/NAD(P)-binding domain"/>
    <property type="match status" value="1"/>
</dbReference>
<evidence type="ECO:0000313" key="7">
    <source>
        <dbReference type="Proteomes" id="UP001083770"/>
    </source>
</evidence>
<dbReference type="Gene3D" id="1.10.8.260">
    <property type="entry name" value="HI0933 insert domain-like"/>
    <property type="match status" value="1"/>
</dbReference>
<dbReference type="Gene3D" id="2.40.30.10">
    <property type="entry name" value="Translation factors"/>
    <property type="match status" value="1"/>
</dbReference>
<evidence type="ECO:0000256" key="3">
    <source>
        <dbReference type="ARBA" id="ARBA00022827"/>
    </source>
</evidence>
<dbReference type="RefSeq" id="WP_269402910.1">
    <property type="nucleotide sequence ID" value="NZ_JAPWGW010000004.1"/>
</dbReference>
<dbReference type="SUPFAM" id="SSF51905">
    <property type="entry name" value="FAD/NAD(P)-binding domain"/>
    <property type="match status" value="1"/>
</dbReference>
<organism evidence="6 7">
    <name type="scientific">Henriciella marina</name>
    <dbReference type="NCBI Taxonomy" id="453851"/>
    <lineage>
        <taxon>Bacteria</taxon>
        <taxon>Pseudomonadati</taxon>
        <taxon>Pseudomonadota</taxon>
        <taxon>Alphaproteobacteria</taxon>
        <taxon>Hyphomonadales</taxon>
        <taxon>Hyphomonadaceae</taxon>
        <taxon>Henriciella</taxon>
    </lineage>
</organism>
<keyword evidence="2" id="KW-0285">Flavoprotein</keyword>
<dbReference type="InterPro" id="IPR023166">
    <property type="entry name" value="BaiN-like_dom_sf"/>
</dbReference>
<comment type="caution">
    <text evidence="6">The sequence shown here is derived from an EMBL/GenBank/DDBJ whole genome shotgun (WGS) entry which is preliminary data.</text>
</comment>
<dbReference type="InterPro" id="IPR022460">
    <property type="entry name" value="Flavoprotein_PP4765"/>
</dbReference>
<protein>
    <submittedName>
        <fullName evidence="6">TIGR03862 family flavoprotein</fullName>
    </submittedName>
</protein>
<evidence type="ECO:0000256" key="2">
    <source>
        <dbReference type="ARBA" id="ARBA00022630"/>
    </source>
</evidence>
<accession>A0ABT4LWU6</accession>
<dbReference type="PANTHER" id="PTHR42887">
    <property type="entry name" value="OS12G0638800 PROTEIN"/>
    <property type="match status" value="1"/>
</dbReference>
<feature type="domain" description="RsdA/BaiN/AoA(So)-like insert" evidence="5">
    <location>
        <begin position="190"/>
        <end position="341"/>
    </location>
</feature>
<dbReference type="Proteomes" id="UP001083770">
    <property type="component" value="Unassembled WGS sequence"/>
</dbReference>
<name>A0ABT4LWU6_9PROT</name>
<dbReference type="InterPro" id="IPR036188">
    <property type="entry name" value="FAD/NAD-bd_sf"/>
</dbReference>
<dbReference type="NCBIfam" id="TIGR03862">
    <property type="entry name" value="flavo_PP4765"/>
    <property type="match status" value="1"/>
</dbReference>
<dbReference type="Pfam" id="PF03486">
    <property type="entry name" value="HI0933_like"/>
    <property type="match status" value="1"/>
</dbReference>
<feature type="domain" description="RsdA/BaiN/AoA(So)-like Rossmann fold-like" evidence="4">
    <location>
        <begin position="3"/>
        <end position="393"/>
    </location>
</feature>
<evidence type="ECO:0000259" key="5">
    <source>
        <dbReference type="Pfam" id="PF22780"/>
    </source>
</evidence>
<dbReference type="EMBL" id="JAPWGW010000004">
    <property type="protein sequence ID" value="MCZ4298845.1"/>
    <property type="molecule type" value="Genomic_DNA"/>
</dbReference>
<evidence type="ECO:0000313" key="6">
    <source>
        <dbReference type="EMBL" id="MCZ4298845.1"/>
    </source>
</evidence>
<dbReference type="PRINTS" id="PR00411">
    <property type="entry name" value="PNDRDTASEI"/>
</dbReference>
<reference evidence="6" key="1">
    <citation type="submission" date="2022-12" db="EMBL/GenBank/DDBJ databases">
        <title>Bacterial isolates from different developmental stages of Nematostella vectensis.</title>
        <authorList>
            <person name="Fraune S."/>
        </authorList>
    </citation>
    <scope>NUCLEOTIDE SEQUENCE</scope>
    <source>
        <strain evidence="6">G21632-S1</strain>
    </source>
</reference>
<dbReference type="Pfam" id="PF22780">
    <property type="entry name" value="HI0933_like_1st"/>
    <property type="match status" value="1"/>
</dbReference>
<keyword evidence="3" id="KW-0274">FAD</keyword>
<comment type="cofactor">
    <cofactor evidence="1">
        <name>FAD</name>
        <dbReference type="ChEBI" id="CHEBI:57692"/>
    </cofactor>
</comment>